<dbReference type="GO" id="GO:0019148">
    <property type="term" value="F:D-cysteine desulfhydrase activity"/>
    <property type="evidence" value="ECO:0007669"/>
    <property type="project" value="TreeGrafter"/>
</dbReference>
<dbReference type="GO" id="GO:1901605">
    <property type="term" value="P:alpha-amino acid metabolic process"/>
    <property type="evidence" value="ECO:0007669"/>
    <property type="project" value="UniProtKB-ARBA"/>
</dbReference>
<dbReference type="SUPFAM" id="SSF55729">
    <property type="entry name" value="Acyl-CoA N-acyltransferases (Nat)"/>
    <property type="match status" value="1"/>
</dbReference>
<comment type="similarity">
    <text evidence="2">Belongs to the ACC deaminase/D-cysteine desulfhydrase family.</text>
</comment>
<dbReference type="AlphaFoldDB" id="A0A9D2BLT5"/>
<reference evidence="5" key="2">
    <citation type="submission" date="2021-04" db="EMBL/GenBank/DDBJ databases">
        <authorList>
            <person name="Gilroy R."/>
        </authorList>
    </citation>
    <scope>NUCLEOTIDE SEQUENCE</scope>
    <source>
        <strain evidence="5">ChiGjej1B1-14440</strain>
    </source>
</reference>
<dbReference type="Gene3D" id="3.40.50.1100">
    <property type="match status" value="2"/>
</dbReference>
<dbReference type="Pfam" id="PF13302">
    <property type="entry name" value="Acetyltransf_3"/>
    <property type="match status" value="1"/>
</dbReference>
<dbReference type="InterPro" id="IPR027278">
    <property type="entry name" value="ACCD_DCysDesulf"/>
</dbReference>
<dbReference type="Pfam" id="PF00291">
    <property type="entry name" value="PALP"/>
    <property type="match status" value="1"/>
</dbReference>
<comment type="cofactor">
    <cofactor evidence="1">
        <name>pyridoxal 5'-phosphate</name>
        <dbReference type="ChEBI" id="CHEBI:597326"/>
    </cofactor>
</comment>
<evidence type="ECO:0000313" key="6">
    <source>
        <dbReference type="Proteomes" id="UP000886724"/>
    </source>
</evidence>
<dbReference type="InterPro" id="IPR000182">
    <property type="entry name" value="GNAT_dom"/>
</dbReference>
<dbReference type="InterPro" id="IPR036052">
    <property type="entry name" value="TrpB-like_PALP_sf"/>
</dbReference>
<proteinExistence type="inferred from homology"/>
<accession>A0A9D2BLT5</accession>
<dbReference type="InterPro" id="IPR016181">
    <property type="entry name" value="Acyl_CoA_acyltransferase"/>
</dbReference>
<dbReference type="PANTHER" id="PTHR43780:SF2">
    <property type="entry name" value="1-AMINOCYCLOPROPANE-1-CARBOXYLATE DEAMINASE-RELATED"/>
    <property type="match status" value="1"/>
</dbReference>
<evidence type="ECO:0000256" key="3">
    <source>
        <dbReference type="ARBA" id="ARBA00022898"/>
    </source>
</evidence>
<reference evidence="5" key="1">
    <citation type="journal article" date="2021" name="PeerJ">
        <title>Extensive microbial diversity within the chicken gut microbiome revealed by metagenomics and culture.</title>
        <authorList>
            <person name="Gilroy R."/>
            <person name="Ravi A."/>
            <person name="Getino M."/>
            <person name="Pursley I."/>
            <person name="Horton D.L."/>
            <person name="Alikhan N.F."/>
            <person name="Baker D."/>
            <person name="Gharbi K."/>
            <person name="Hall N."/>
            <person name="Watson M."/>
            <person name="Adriaenssens E.M."/>
            <person name="Foster-Nyarko E."/>
            <person name="Jarju S."/>
            <person name="Secka A."/>
            <person name="Antonio M."/>
            <person name="Oren A."/>
            <person name="Chaudhuri R.R."/>
            <person name="La Ragione R."/>
            <person name="Hildebrand F."/>
            <person name="Pallen M.J."/>
        </authorList>
    </citation>
    <scope>NUCLEOTIDE SEQUENCE</scope>
    <source>
        <strain evidence="5">ChiGjej1B1-14440</strain>
    </source>
</reference>
<organism evidence="5 6">
    <name type="scientific">Candidatus Erysipelatoclostridium merdavium</name>
    <dbReference type="NCBI Taxonomy" id="2838566"/>
    <lineage>
        <taxon>Bacteria</taxon>
        <taxon>Bacillati</taxon>
        <taxon>Bacillota</taxon>
        <taxon>Erysipelotrichia</taxon>
        <taxon>Erysipelotrichales</taxon>
        <taxon>Erysipelotrichales incertae sedis</taxon>
    </lineage>
</organism>
<dbReference type="SUPFAM" id="SSF53686">
    <property type="entry name" value="Tryptophan synthase beta subunit-like PLP-dependent enzymes"/>
    <property type="match status" value="1"/>
</dbReference>
<dbReference type="PROSITE" id="PS51186">
    <property type="entry name" value="GNAT"/>
    <property type="match status" value="1"/>
</dbReference>
<protein>
    <submittedName>
        <fullName evidence="5">Pyridoxal-phosphate dependent enzyme</fullName>
    </submittedName>
</protein>
<feature type="domain" description="N-acetyltransferase" evidence="4">
    <location>
        <begin position="3"/>
        <end position="169"/>
    </location>
</feature>
<evidence type="ECO:0000256" key="2">
    <source>
        <dbReference type="ARBA" id="ARBA00008639"/>
    </source>
</evidence>
<dbReference type="Gene3D" id="3.40.630.30">
    <property type="match status" value="1"/>
</dbReference>
<gene>
    <name evidence="5" type="ORF">H9980_02600</name>
</gene>
<dbReference type="GO" id="GO:0016747">
    <property type="term" value="F:acyltransferase activity, transferring groups other than amino-acyl groups"/>
    <property type="evidence" value="ECO:0007669"/>
    <property type="project" value="InterPro"/>
</dbReference>
<dbReference type="InterPro" id="IPR001926">
    <property type="entry name" value="TrpB-like_PALP"/>
</dbReference>
<dbReference type="CDD" id="cd04301">
    <property type="entry name" value="NAT_SF"/>
    <property type="match status" value="1"/>
</dbReference>
<evidence type="ECO:0000313" key="5">
    <source>
        <dbReference type="EMBL" id="HIX80846.1"/>
    </source>
</evidence>
<keyword evidence="3" id="KW-0663">Pyridoxal phosphate</keyword>
<dbReference type="PANTHER" id="PTHR43780">
    <property type="entry name" value="1-AMINOCYCLOPROPANE-1-CARBOXYLATE DEAMINASE-RELATED"/>
    <property type="match status" value="1"/>
</dbReference>
<dbReference type="Proteomes" id="UP000886724">
    <property type="component" value="Unassembled WGS sequence"/>
</dbReference>
<sequence length="476" mass="54713">MKVSIRKMDYTDLDLKIRWINDRENNKFLHYDLPLVKDKTLQWYEKNKNNKNRFDGIIEVNGNPIGLIGLLSIKDHQAEFYITIGETKYKGKGIARKASQLLLDNAFNNLGLSKVYLYTEVQNKKAQRLFDKLGFRIKDIEVNRITNRGQPVSRFYYELGKFEYINNQQICYSPIQLIEENSNTIYIKRDDLIPFSFGGNKARKAELFFKEIEKNGNDYVVTYGTNSSNHCRVIANLAAMKGLPCLIISPKESEKDTYNKKMMELFNASFLYVKLDEVKETINKVINKLKSNGYNPYFIQGGGHGNIGTQAYVNAYEEIRHYQIINNIKFNYMFFASGTGTTQAGLICGKLINKDNVDIIGISIARKKSYGKQVVIESVDDYMHSNDFDISDVSLEDEVIFIDDYVSTGYGISNSKIKKCIKNMMVNYGIPLDTTYTGKAYTGMINYLDLHEIKNKKILFIHTGGTPLFFDDLKKI</sequence>
<evidence type="ECO:0000256" key="1">
    <source>
        <dbReference type="ARBA" id="ARBA00001933"/>
    </source>
</evidence>
<comment type="caution">
    <text evidence="5">The sequence shown here is derived from an EMBL/GenBank/DDBJ whole genome shotgun (WGS) entry which is preliminary data.</text>
</comment>
<evidence type="ECO:0000259" key="4">
    <source>
        <dbReference type="PROSITE" id="PS51186"/>
    </source>
</evidence>
<dbReference type="EMBL" id="DXET01000065">
    <property type="protein sequence ID" value="HIX80846.1"/>
    <property type="molecule type" value="Genomic_DNA"/>
</dbReference>
<name>A0A9D2BLT5_9FIRM</name>